<accession>A0A0K0Y3T4</accession>
<dbReference type="KEGG" id="otm:OSB_09930"/>
<keyword evidence="2" id="KW-1185">Reference proteome</keyword>
<reference evidence="1 2" key="1">
    <citation type="journal article" date="2015" name="Genome Announc.">
        <title>Closed Genome Sequence of Octadecabacter temperatus SB1, the First Mesophilic Species of the Genus Octadecabacter.</title>
        <authorList>
            <person name="Voget S."/>
            <person name="Billerbeck S."/>
            <person name="Simon M."/>
            <person name="Daniel R."/>
        </authorList>
    </citation>
    <scope>NUCLEOTIDE SEQUENCE [LARGE SCALE GENOMIC DNA]</scope>
    <source>
        <strain evidence="1 2">SB1</strain>
    </source>
</reference>
<dbReference type="Proteomes" id="UP000067444">
    <property type="component" value="Chromosome"/>
</dbReference>
<gene>
    <name evidence="1" type="ORF">OSB_09930</name>
</gene>
<sequence length="49" mass="5802">MNTLNTAQAAKHAFPPIRVDLLDRLLDEADKMDKEDEIKKPKYFSWLRK</sequence>
<dbReference type="AlphaFoldDB" id="A0A0K0Y3T4"/>
<name>A0A0K0Y3T4_9RHOB</name>
<proteinExistence type="predicted"/>
<dbReference type="EMBL" id="CP012160">
    <property type="protein sequence ID" value="AKS45551.1"/>
    <property type="molecule type" value="Genomic_DNA"/>
</dbReference>
<protein>
    <submittedName>
        <fullName evidence="1">Uncharacterized protein</fullName>
    </submittedName>
</protein>
<evidence type="ECO:0000313" key="2">
    <source>
        <dbReference type="Proteomes" id="UP000067444"/>
    </source>
</evidence>
<organism evidence="1 2">
    <name type="scientific">Octadecabacter temperatus</name>
    <dbReference type="NCBI Taxonomy" id="1458307"/>
    <lineage>
        <taxon>Bacteria</taxon>
        <taxon>Pseudomonadati</taxon>
        <taxon>Pseudomonadota</taxon>
        <taxon>Alphaproteobacteria</taxon>
        <taxon>Rhodobacterales</taxon>
        <taxon>Roseobacteraceae</taxon>
        <taxon>Octadecabacter</taxon>
    </lineage>
</organism>
<evidence type="ECO:0000313" key="1">
    <source>
        <dbReference type="EMBL" id="AKS45551.1"/>
    </source>
</evidence>
<dbReference type="RefSeq" id="WP_158454104.1">
    <property type="nucleotide sequence ID" value="NZ_CP012160.1"/>
</dbReference>